<keyword evidence="6" id="KW-0479">Metal-binding</keyword>
<sequence length="519" mass="58804">WGKPIEFIFSLLGYMVGLGNLWRFSYLCFKNGGGAFLVPYLLSVAVFGLPMYIFEIAIGQFTQQGKLNAWDRIPIMKGYGYACIVMTMMSIVPYMLVMAWGVIYLYHSFTSNDLPWTVCDNQWNTQSCISYKHSILEVKIFKNPLTMTTNCSLPRYYVLRLPNEQDSIYGGFNWPMLICLVLSYLSIVAITIKGIKSSGKVVYISATLPYLMIIVLLIRGLTLDGALNGISKLLIPKFEELANTQVWIEAASQVLYTYAIGFASLTTFSSYNNFNNNFYRQALILVPVGAFTSLLMGLMTFSYLGHMASVLGVNVDKILKSGPGLIFQVIPLGFSLLPLPQLWSVLFFGMFYFVAVDSVVCISSTLKGANNCQCSWTILYRPTHFMLSYINLCCHKMLTRLIQQSGIYIFEFIFYYGASGIILLLLALCESLSVGWLWDVNQFAIDLEKMTGDKLSLWFKLCYRYFIPAITSSIFLFYCAKWTPLKVGDFVYPVWANLLGWILSLCSLLWIPGVFIYVL</sequence>
<feature type="transmembrane region" description="Helical" evidence="8">
    <location>
        <begin position="79"/>
        <end position="106"/>
    </location>
</feature>
<reference evidence="10" key="1">
    <citation type="submission" date="2003-08" db="EMBL/GenBank/DDBJ databases">
        <authorList>
            <person name="Birren B."/>
            <person name="Nusbaum C."/>
            <person name="Abebe A."/>
            <person name="Abouelleil A."/>
            <person name="Adekoya E."/>
            <person name="Ait-zahra M."/>
            <person name="Allen N."/>
            <person name="Allen T."/>
            <person name="An P."/>
            <person name="Anderson M."/>
            <person name="Anderson S."/>
            <person name="Arachchi H."/>
            <person name="Armbruster J."/>
            <person name="Bachantsang P."/>
            <person name="Baldwin J."/>
            <person name="Barry A."/>
            <person name="Bayul T."/>
            <person name="Blitshsteyn B."/>
            <person name="Bloom T."/>
            <person name="Blye J."/>
            <person name="Boguslavskiy L."/>
            <person name="Borowsky M."/>
            <person name="Boukhgalter B."/>
            <person name="Brunache A."/>
            <person name="Butler J."/>
            <person name="Calixte N."/>
            <person name="Calvo S."/>
            <person name="Camarata J."/>
            <person name="Campo K."/>
            <person name="Chang J."/>
            <person name="Cheshatsang Y."/>
            <person name="Citroen M."/>
            <person name="Collymore A."/>
            <person name="Considine T."/>
            <person name="Cook A."/>
            <person name="Cooke P."/>
            <person name="Corum B."/>
            <person name="Cuomo C."/>
            <person name="David R."/>
            <person name="Dawoe T."/>
            <person name="Degray S."/>
            <person name="Dodge S."/>
            <person name="Dooley K."/>
            <person name="Dorje P."/>
            <person name="Dorjee K."/>
            <person name="Dorris L."/>
            <person name="Duffey N."/>
            <person name="Dupes A."/>
            <person name="Elkins T."/>
            <person name="Engels R."/>
            <person name="Erickson J."/>
            <person name="Farina A."/>
            <person name="Faro S."/>
            <person name="Ferreira P."/>
            <person name="Fischer H."/>
            <person name="Fitzgerald M."/>
            <person name="Foley K."/>
            <person name="Gage D."/>
            <person name="Galagan J."/>
            <person name="Gearin G."/>
            <person name="Gnerre S."/>
            <person name="Gnirke A."/>
            <person name="Goyette A."/>
            <person name="Graham J."/>
            <person name="Grandbois E."/>
            <person name="Gyaltsen K."/>
            <person name="Hafez N."/>
            <person name="Hagopian D."/>
            <person name="Hagos B."/>
            <person name="Hall J."/>
            <person name="Hatcher B."/>
            <person name="Heller A."/>
            <person name="Higgins H."/>
            <person name="Honan T."/>
            <person name="Horn A."/>
            <person name="Houde N."/>
            <person name="Hughes L."/>
            <person name="Hulme W."/>
            <person name="Husby E."/>
            <person name="Iliev I."/>
            <person name="Jaffe D."/>
            <person name="Jones C."/>
            <person name="Kamal M."/>
            <person name="Kamat A."/>
            <person name="Kamvysselis M."/>
            <person name="Karlsson E."/>
            <person name="Kells C."/>
            <person name="Kieu A."/>
            <person name="Kisner P."/>
            <person name="Kodira C."/>
            <person name="Kulbokas E."/>
            <person name="Labutti K."/>
            <person name="Lama D."/>
            <person name="Landers T."/>
            <person name="Leger J."/>
            <person name="Levine S."/>
            <person name="Lewis D."/>
            <person name="Lewis T."/>
            <person name="Lindblad-toh K."/>
            <person name="Liu X."/>
            <person name="Lokyitsang T."/>
            <person name="Lokyitsang Y."/>
            <person name="Lucien O."/>
            <person name="Lui A."/>
            <person name="Ma L.J."/>
            <person name="Mabbitt R."/>
            <person name="Macdonald J."/>
            <person name="Maclean C."/>
            <person name="Major J."/>
            <person name="Manning J."/>
            <person name="Marabella R."/>
            <person name="Maru K."/>
            <person name="Matthews C."/>
            <person name="Mauceli E."/>
            <person name="Mccarthy M."/>
            <person name="Mcdonough S."/>
            <person name="Mcghee T."/>
            <person name="Meldrim J."/>
            <person name="Meneus L."/>
            <person name="Mesirov J."/>
            <person name="Mihalev A."/>
            <person name="Mihova T."/>
            <person name="Mikkelsen T."/>
            <person name="Mlenga V."/>
            <person name="Moru K."/>
            <person name="Mozes J."/>
            <person name="Mulrain L."/>
            <person name="Munson G."/>
            <person name="Naylor J."/>
            <person name="Newes C."/>
            <person name="Nguyen C."/>
            <person name="Nguyen N."/>
            <person name="Nguyen T."/>
            <person name="Nicol R."/>
            <person name="Nielsen C."/>
            <person name="Nizzari M."/>
            <person name="Norbu C."/>
            <person name="Norbu N."/>
            <person name="O'donnell P."/>
            <person name="Okoawo O."/>
            <person name="O'leary S."/>
            <person name="Omotosho B."/>
            <person name="O'neill K."/>
            <person name="Osman S."/>
            <person name="Parker S."/>
            <person name="Perrin D."/>
            <person name="Phunkhang P."/>
            <person name="Piqani B."/>
            <person name="Purcell S."/>
            <person name="Rachupka T."/>
            <person name="Ramasamy U."/>
            <person name="Rameau R."/>
            <person name="Ray V."/>
            <person name="Raymond C."/>
            <person name="Retta R."/>
            <person name="Richardson S."/>
            <person name="Rise C."/>
            <person name="Rodriguez J."/>
            <person name="Rogers J."/>
            <person name="Rogov P."/>
            <person name="Rutman M."/>
            <person name="Schupbach R."/>
            <person name="Seaman C."/>
            <person name="Settipalli S."/>
            <person name="Sharpe T."/>
            <person name="Sheridan J."/>
            <person name="Sherpa N."/>
            <person name="Shi J."/>
            <person name="Smirnov S."/>
            <person name="Smith C."/>
            <person name="Sougnez C."/>
            <person name="Spencer B."/>
            <person name="Stalker J."/>
            <person name="Stange-thomann N."/>
            <person name="Stavropoulos S."/>
            <person name="Stetson K."/>
            <person name="Stone C."/>
            <person name="Stone S."/>
            <person name="Stubbs M."/>
            <person name="Talamas J."/>
            <person name="Tchuinga P."/>
            <person name="Tenzing P."/>
            <person name="Tesfaye S."/>
            <person name="Theodore J."/>
            <person name="Thoulutsang Y."/>
            <person name="Topham K."/>
            <person name="Towey S."/>
            <person name="Tsamla T."/>
            <person name="Tsomo N."/>
            <person name="Vallee D."/>
            <person name="Vassiliev H."/>
            <person name="Venkataraman V."/>
            <person name="Vinson J."/>
            <person name="Vo A."/>
            <person name="Wade C."/>
            <person name="Wang S."/>
            <person name="Wangchuk T."/>
            <person name="Wangdi T."/>
            <person name="Whittaker C."/>
            <person name="Wilkinson J."/>
            <person name="Wu Y."/>
            <person name="Wyman D."/>
            <person name="Yadav S."/>
            <person name="Yang S."/>
            <person name="Yang X."/>
            <person name="Yeager S."/>
            <person name="Yee E."/>
            <person name="Young G."/>
            <person name="Zainoun J."/>
            <person name="Zembeck L."/>
            <person name="Zimmer A."/>
            <person name="Zody M."/>
            <person name="Lander E."/>
        </authorList>
    </citation>
    <scope>NUCLEOTIDE SEQUENCE [LARGE SCALE GENOMIC DNA]</scope>
</reference>
<keyword evidence="3 8" id="KW-0812">Transmembrane</keyword>
<dbReference type="GO" id="GO:0006865">
    <property type="term" value="P:amino acid transport"/>
    <property type="evidence" value="ECO:0007669"/>
    <property type="project" value="TreeGrafter"/>
</dbReference>
<feature type="transmembrane region" description="Helical" evidence="8">
    <location>
        <begin position="172"/>
        <end position="192"/>
    </location>
</feature>
<feature type="transmembrane region" description="Helical" evidence="8">
    <location>
        <begin position="283"/>
        <end position="304"/>
    </location>
</feature>
<proteinExistence type="predicted"/>
<evidence type="ECO:0000256" key="2">
    <source>
        <dbReference type="ARBA" id="ARBA00022448"/>
    </source>
</evidence>
<organism evidence="9 10">
    <name type="scientific">Ciona savignyi</name>
    <name type="common">Pacific transparent sea squirt</name>
    <dbReference type="NCBI Taxonomy" id="51511"/>
    <lineage>
        <taxon>Eukaryota</taxon>
        <taxon>Metazoa</taxon>
        <taxon>Chordata</taxon>
        <taxon>Tunicata</taxon>
        <taxon>Ascidiacea</taxon>
        <taxon>Phlebobranchia</taxon>
        <taxon>Cionidae</taxon>
        <taxon>Ciona</taxon>
    </lineage>
</organism>
<evidence type="ECO:0000256" key="3">
    <source>
        <dbReference type="ARBA" id="ARBA00022692"/>
    </source>
</evidence>
<keyword evidence="6" id="KW-0915">Sodium</keyword>
<feature type="transmembrane region" description="Helical" evidence="8">
    <location>
        <begin position="342"/>
        <end position="366"/>
    </location>
</feature>
<feature type="transmembrane region" description="Helical" evidence="8">
    <location>
        <begin position="498"/>
        <end position="518"/>
    </location>
</feature>
<dbReference type="InterPro" id="IPR000175">
    <property type="entry name" value="Na/ntran_symport"/>
</dbReference>
<keyword evidence="7" id="KW-1015">Disulfide bond</keyword>
<evidence type="ECO:0000256" key="7">
    <source>
        <dbReference type="PIRSR" id="PIRSR600175-2"/>
    </source>
</evidence>
<dbReference type="PROSITE" id="PS50267">
    <property type="entry name" value="NA_NEUROTRAN_SYMP_3"/>
    <property type="match status" value="1"/>
</dbReference>
<dbReference type="SUPFAM" id="SSF161070">
    <property type="entry name" value="SNF-like"/>
    <property type="match status" value="1"/>
</dbReference>
<comment type="subcellular location">
    <subcellularLocation>
        <location evidence="1">Membrane</location>
        <topology evidence="1">Multi-pass membrane protein</topology>
    </subcellularLocation>
</comment>
<feature type="binding site" evidence="6">
    <location>
        <position position="13"/>
    </location>
    <ligand>
        <name>Na(+)</name>
        <dbReference type="ChEBI" id="CHEBI:29101"/>
        <label>1</label>
    </ligand>
</feature>
<protein>
    <recommendedName>
        <fullName evidence="11">Transporter</fullName>
    </recommendedName>
</protein>
<evidence type="ECO:0000256" key="1">
    <source>
        <dbReference type="ARBA" id="ARBA00004141"/>
    </source>
</evidence>
<feature type="transmembrane region" description="Helical" evidence="8">
    <location>
        <begin position="457"/>
        <end position="478"/>
    </location>
</feature>
<keyword evidence="4 8" id="KW-1133">Transmembrane helix</keyword>
<name>H2ZAG9_CIOSA</name>
<feature type="binding site" evidence="6">
    <location>
        <position position="357"/>
    </location>
    <ligand>
        <name>Na(+)</name>
        <dbReference type="ChEBI" id="CHEBI:29101"/>
        <label>1</label>
    </ligand>
</feature>
<dbReference type="GO" id="GO:0046872">
    <property type="term" value="F:metal ion binding"/>
    <property type="evidence" value="ECO:0007669"/>
    <property type="project" value="UniProtKB-KW"/>
</dbReference>
<accession>H2ZAG9</accession>
<dbReference type="InterPro" id="IPR037272">
    <property type="entry name" value="SNS_sf"/>
</dbReference>
<dbReference type="PANTHER" id="PTHR11616">
    <property type="entry name" value="SODIUM/CHLORIDE DEPENDENT TRANSPORTER"/>
    <property type="match status" value="1"/>
</dbReference>
<feature type="transmembrane region" description="Helical" evidence="8">
    <location>
        <begin position="37"/>
        <end position="58"/>
    </location>
</feature>
<dbReference type="Ensembl" id="ENSCSAVT00000014750.1">
    <property type="protein sequence ID" value="ENSCSAVP00000014584.1"/>
    <property type="gene ID" value="ENSCSAVG00000008527.1"/>
</dbReference>
<dbReference type="GeneTree" id="ENSGT00940000165957"/>
<reference evidence="9" key="3">
    <citation type="submission" date="2025-09" db="UniProtKB">
        <authorList>
            <consortium name="Ensembl"/>
        </authorList>
    </citation>
    <scope>IDENTIFICATION</scope>
</reference>
<keyword evidence="5 8" id="KW-0472">Membrane</keyword>
<feature type="transmembrane region" description="Helical" evidence="8">
    <location>
        <begin position="7"/>
        <end position="25"/>
    </location>
</feature>
<reference evidence="9" key="2">
    <citation type="submission" date="2025-08" db="UniProtKB">
        <authorList>
            <consortium name="Ensembl"/>
        </authorList>
    </citation>
    <scope>IDENTIFICATION</scope>
</reference>
<evidence type="ECO:0000256" key="5">
    <source>
        <dbReference type="ARBA" id="ARBA00023136"/>
    </source>
</evidence>
<feature type="transmembrane region" description="Helical" evidence="8">
    <location>
        <begin position="413"/>
        <end position="437"/>
    </location>
</feature>
<dbReference type="GO" id="GO:0005886">
    <property type="term" value="C:plasma membrane"/>
    <property type="evidence" value="ECO:0007669"/>
    <property type="project" value="TreeGrafter"/>
</dbReference>
<feature type="binding site" evidence="6">
    <location>
        <position position="20"/>
    </location>
    <ligand>
        <name>Na(+)</name>
        <dbReference type="ChEBI" id="CHEBI:29101"/>
        <label>1</label>
    </ligand>
</feature>
<evidence type="ECO:0000256" key="8">
    <source>
        <dbReference type="SAM" id="Phobius"/>
    </source>
</evidence>
<evidence type="ECO:0008006" key="11">
    <source>
        <dbReference type="Google" id="ProtNLM"/>
    </source>
</evidence>
<dbReference type="PRINTS" id="PR00176">
    <property type="entry name" value="NANEUSMPORT"/>
</dbReference>
<evidence type="ECO:0000313" key="9">
    <source>
        <dbReference type="Ensembl" id="ENSCSAVP00000014584.1"/>
    </source>
</evidence>
<evidence type="ECO:0000256" key="4">
    <source>
        <dbReference type="ARBA" id="ARBA00022989"/>
    </source>
</evidence>
<dbReference type="AlphaFoldDB" id="H2ZAG9"/>
<keyword evidence="10" id="KW-1185">Reference proteome</keyword>
<dbReference type="Pfam" id="PF00209">
    <property type="entry name" value="SNF"/>
    <property type="match status" value="1"/>
</dbReference>
<dbReference type="GO" id="GO:0035725">
    <property type="term" value="P:sodium ion transmembrane transport"/>
    <property type="evidence" value="ECO:0007669"/>
    <property type="project" value="TreeGrafter"/>
</dbReference>
<evidence type="ECO:0000313" key="10">
    <source>
        <dbReference type="Proteomes" id="UP000007875"/>
    </source>
</evidence>
<evidence type="ECO:0000256" key="6">
    <source>
        <dbReference type="PIRSR" id="PIRSR600175-1"/>
    </source>
</evidence>
<dbReference type="PANTHER" id="PTHR11616:SF309">
    <property type="entry name" value="TRANSPORTER"/>
    <property type="match status" value="1"/>
</dbReference>
<feature type="binding site" evidence="6">
    <location>
        <position position="358"/>
    </location>
    <ligand>
        <name>Na(+)</name>
        <dbReference type="ChEBI" id="CHEBI:29101"/>
        <label>1</label>
    </ligand>
</feature>
<keyword evidence="2" id="KW-0813">Transport</keyword>
<feature type="binding site" evidence="6">
    <location>
        <position position="16"/>
    </location>
    <ligand>
        <name>Na(+)</name>
        <dbReference type="ChEBI" id="CHEBI:29101"/>
        <label>1</label>
    </ligand>
</feature>
<dbReference type="Proteomes" id="UP000007875">
    <property type="component" value="Unassembled WGS sequence"/>
</dbReference>
<feature type="disulfide bond" evidence="7">
    <location>
        <begin position="119"/>
        <end position="128"/>
    </location>
</feature>
<feature type="transmembrane region" description="Helical" evidence="8">
    <location>
        <begin position="254"/>
        <end position="271"/>
    </location>
</feature>
<feature type="transmembrane region" description="Helical" evidence="8">
    <location>
        <begin position="201"/>
        <end position="221"/>
    </location>
</feature>